<reference evidence="2 3" key="1">
    <citation type="journal article" date="2019" name="Genome Biol. Evol.">
        <title>Insights into the evolution of the New World diploid cottons (Gossypium, subgenus Houzingenia) based on genome sequencing.</title>
        <authorList>
            <person name="Grover C.E."/>
            <person name="Arick M.A. 2nd"/>
            <person name="Thrash A."/>
            <person name="Conover J.L."/>
            <person name="Sanders W.S."/>
            <person name="Peterson D.G."/>
            <person name="Frelichowski J.E."/>
            <person name="Scheffler J.A."/>
            <person name="Scheffler B.E."/>
            <person name="Wendel J.F."/>
        </authorList>
    </citation>
    <scope>NUCLEOTIDE SEQUENCE [LARGE SCALE GENOMIC DNA]</scope>
    <source>
        <strain evidence="2">157</strain>
        <tissue evidence="2">Leaf</tissue>
    </source>
</reference>
<evidence type="ECO:0000256" key="1">
    <source>
        <dbReference type="SAM" id="Phobius"/>
    </source>
</evidence>
<gene>
    <name evidence="2" type="ORF">Golob_004234</name>
</gene>
<evidence type="ECO:0000313" key="2">
    <source>
        <dbReference type="EMBL" id="MBA0570609.1"/>
    </source>
</evidence>
<keyword evidence="1" id="KW-0812">Transmembrane</keyword>
<keyword evidence="1" id="KW-1133">Transmembrane helix</keyword>
<name>A0A7J8N100_9ROSI</name>
<sequence>MRMIGSFHFQNDVQEFKRKSLSSPPYVVVRFFLLFFYQLVSRIHLVILLLKLSLNEF</sequence>
<evidence type="ECO:0000313" key="3">
    <source>
        <dbReference type="Proteomes" id="UP000593572"/>
    </source>
</evidence>
<feature type="transmembrane region" description="Helical" evidence="1">
    <location>
        <begin position="27"/>
        <end position="50"/>
    </location>
</feature>
<proteinExistence type="predicted"/>
<dbReference type="AlphaFoldDB" id="A0A7J8N100"/>
<keyword evidence="1" id="KW-0472">Membrane</keyword>
<keyword evidence="3" id="KW-1185">Reference proteome</keyword>
<protein>
    <submittedName>
        <fullName evidence="2">Uncharacterized protein</fullName>
    </submittedName>
</protein>
<accession>A0A7J8N100</accession>
<dbReference type="Proteomes" id="UP000593572">
    <property type="component" value="Unassembled WGS sequence"/>
</dbReference>
<dbReference type="EMBL" id="JABEZX010000011">
    <property type="protein sequence ID" value="MBA0570609.1"/>
    <property type="molecule type" value="Genomic_DNA"/>
</dbReference>
<comment type="caution">
    <text evidence="2">The sequence shown here is derived from an EMBL/GenBank/DDBJ whole genome shotgun (WGS) entry which is preliminary data.</text>
</comment>
<organism evidence="2 3">
    <name type="scientific">Gossypium lobatum</name>
    <dbReference type="NCBI Taxonomy" id="34289"/>
    <lineage>
        <taxon>Eukaryota</taxon>
        <taxon>Viridiplantae</taxon>
        <taxon>Streptophyta</taxon>
        <taxon>Embryophyta</taxon>
        <taxon>Tracheophyta</taxon>
        <taxon>Spermatophyta</taxon>
        <taxon>Magnoliopsida</taxon>
        <taxon>eudicotyledons</taxon>
        <taxon>Gunneridae</taxon>
        <taxon>Pentapetalae</taxon>
        <taxon>rosids</taxon>
        <taxon>malvids</taxon>
        <taxon>Malvales</taxon>
        <taxon>Malvaceae</taxon>
        <taxon>Malvoideae</taxon>
        <taxon>Gossypium</taxon>
    </lineage>
</organism>